<dbReference type="PANTHER" id="PTHR31793:SF27">
    <property type="entry name" value="NOVEL THIOESTERASE SUPERFAMILY DOMAIN AND SAPOSIN A-TYPE DOMAIN CONTAINING PROTEIN (0610012H03RIK)"/>
    <property type="match status" value="1"/>
</dbReference>
<dbReference type="Pfam" id="PF03061">
    <property type="entry name" value="4HBT"/>
    <property type="match status" value="1"/>
</dbReference>
<dbReference type="InterPro" id="IPR006683">
    <property type="entry name" value="Thioestr_dom"/>
</dbReference>
<accession>A0ABR8MQ05</accession>
<comment type="caution">
    <text evidence="4">The sequence shown here is derived from an EMBL/GenBank/DDBJ whole genome shotgun (WGS) entry which is preliminary data.</text>
</comment>
<gene>
    <name evidence="4" type="ORF">H8B09_02940</name>
</gene>
<evidence type="ECO:0000313" key="4">
    <source>
        <dbReference type="EMBL" id="MBD3917695.1"/>
    </source>
</evidence>
<organism evidence="4 5">
    <name type="scientific">Paenibacillus terricola</name>
    <dbReference type="NCBI Taxonomy" id="2763503"/>
    <lineage>
        <taxon>Bacteria</taxon>
        <taxon>Bacillati</taxon>
        <taxon>Bacillota</taxon>
        <taxon>Bacilli</taxon>
        <taxon>Bacillales</taxon>
        <taxon>Paenibacillaceae</taxon>
        <taxon>Paenibacillus</taxon>
    </lineage>
</organism>
<dbReference type="InterPro" id="IPR006684">
    <property type="entry name" value="YbgC/YbaW"/>
</dbReference>
<name>A0ABR8MQ05_9BACL</name>
<evidence type="ECO:0000259" key="3">
    <source>
        <dbReference type="Pfam" id="PF03061"/>
    </source>
</evidence>
<dbReference type="PANTHER" id="PTHR31793">
    <property type="entry name" value="4-HYDROXYBENZOYL-COA THIOESTERASE FAMILY MEMBER"/>
    <property type="match status" value="1"/>
</dbReference>
<evidence type="ECO:0000313" key="5">
    <source>
        <dbReference type="Proteomes" id="UP000609346"/>
    </source>
</evidence>
<dbReference type="InterPro" id="IPR029069">
    <property type="entry name" value="HotDog_dom_sf"/>
</dbReference>
<sequence length="162" mass="18596">MKMNEQQWHVHPLRVRYEETDQMSVVFHGNYLTWFEIGRTEWIRHAGYAYRDIEAAGLLLPVIDVDCKYVKPARYDDVVLVCTRIADYSPVRLAFESQIRLGDASYLAAGSGLRNAEALEACELLAAGGTRHMWVNSSFKPTRLDRTMPQLYTMLLQLVQGK</sequence>
<evidence type="ECO:0000256" key="2">
    <source>
        <dbReference type="ARBA" id="ARBA00022801"/>
    </source>
</evidence>
<proteinExistence type="inferred from homology"/>
<evidence type="ECO:0000256" key="1">
    <source>
        <dbReference type="ARBA" id="ARBA00005953"/>
    </source>
</evidence>
<dbReference type="Gene3D" id="3.10.129.10">
    <property type="entry name" value="Hotdog Thioesterase"/>
    <property type="match status" value="1"/>
</dbReference>
<keyword evidence="2" id="KW-0378">Hydrolase</keyword>
<dbReference type="NCBIfam" id="TIGR00051">
    <property type="entry name" value="YbgC/FadM family acyl-CoA thioesterase"/>
    <property type="match status" value="1"/>
</dbReference>
<protein>
    <submittedName>
        <fullName evidence="4">Acyl-CoA thioesterase</fullName>
    </submittedName>
</protein>
<dbReference type="PIRSF" id="PIRSF003230">
    <property type="entry name" value="YbgC"/>
    <property type="match status" value="1"/>
</dbReference>
<dbReference type="InterPro" id="IPR050563">
    <property type="entry name" value="4-hydroxybenzoyl-CoA_TE"/>
</dbReference>
<dbReference type="CDD" id="cd00586">
    <property type="entry name" value="4HBT"/>
    <property type="match status" value="1"/>
</dbReference>
<comment type="similarity">
    <text evidence="1">Belongs to the 4-hydroxybenzoyl-CoA thioesterase family.</text>
</comment>
<keyword evidence="5" id="KW-1185">Reference proteome</keyword>
<feature type="domain" description="Thioesterase" evidence="3">
    <location>
        <begin position="24"/>
        <end position="100"/>
    </location>
</feature>
<dbReference type="Proteomes" id="UP000609346">
    <property type="component" value="Unassembled WGS sequence"/>
</dbReference>
<reference evidence="4 5" key="1">
    <citation type="submission" date="2020-09" db="EMBL/GenBank/DDBJ databases">
        <title>Paenibacillus sp. strain PR3 16S rRNA gene Genome sequencing and assembly.</title>
        <authorList>
            <person name="Kim J."/>
        </authorList>
    </citation>
    <scope>NUCLEOTIDE SEQUENCE [LARGE SCALE GENOMIC DNA]</scope>
    <source>
        <strain evidence="4 5">PR3</strain>
    </source>
</reference>
<dbReference type="EMBL" id="JACXZA010000001">
    <property type="protein sequence ID" value="MBD3917695.1"/>
    <property type="molecule type" value="Genomic_DNA"/>
</dbReference>
<dbReference type="SUPFAM" id="SSF54637">
    <property type="entry name" value="Thioesterase/thiol ester dehydrase-isomerase"/>
    <property type="match status" value="1"/>
</dbReference>